<protein>
    <submittedName>
        <fullName evidence="1">Uncharacterized protein</fullName>
    </submittedName>
</protein>
<sequence>MAFNSFLVRSIGSTVLHGKSTAEAAAQVTRPMNRRRLTHRWDSSAWGCMQRLPRGACRGRGARARGHRKPQLVALLPPEIVERAATWSWRLEKEATQARTLTTAVAPSTAAAHVAVSIRVSTVGVVTAPPSFLMKMYEMVDDLATDTVVS</sequence>
<name>A0A6G1D7E7_9ORYZ</name>
<gene>
    <name evidence="1" type="ORF">E2562_024723</name>
</gene>
<proteinExistence type="predicted"/>
<evidence type="ECO:0000313" key="2">
    <source>
        <dbReference type="Proteomes" id="UP000479710"/>
    </source>
</evidence>
<accession>A0A6G1D7E7</accession>
<organism evidence="1 2">
    <name type="scientific">Oryza meyeriana var. granulata</name>
    <dbReference type="NCBI Taxonomy" id="110450"/>
    <lineage>
        <taxon>Eukaryota</taxon>
        <taxon>Viridiplantae</taxon>
        <taxon>Streptophyta</taxon>
        <taxon>Embryophyta</taxon>
        <taxon>Tracheophyta</taxon>
        <taxon>Spermatophyta</taxon>
        <taxon>Magnoliopsida</taxon>
        <taxon>Liliopsida</taxon>
        <taxon>Poales</taxon>
        <taxon>Poaceae</taxon>
        <taxon>BOP clade</taxon>
        <taxon>Oryzoideae</taxon>
        <taxon>Oryzeae</taxon>
        <taxon>Oryzinae</taxon>
        <taxon>Oryza</taxon>
        <taxon>Oryza meyeriana</taxon>
    </lineage>
</organism>
<keyword evidence="2" id="KW-1185">Reference proteome</keyword>
<evidence type="ECO:0000313" key="1">
    <source>
        <dbReference type="EMBL" id="KAF0908309.1"/>
    </source>
</evidence>
<dbReference type="AlphaFoldDB" id="A0A6G1D7E7"/>
<dbReference type="Proteomes" id="UP000479710">
    <property type="component" value="Unassembled WGS sequence"/>
</dbReference>
<dbReference type="EMBL" id="SPHZ02000007">
    <property type="protein sequence ID" value="KAF0908309.1"/>
    <property type="molecule type" value="Genomic_DNA"/>
</dbReference>
<reference evidence="1 2" key="1">
    <citation type="submission" date="2019-11" db="EMBL/GenBank/DDBJ databases">
        <title>Whole genome sequence of Oryza granulata.</title>
        <authorList>
            <person name="Li W."/>
        </authorList>
    </citation>
    <scope>NUCLEOTIDE SEQUENCE [LARGE SCALE GENOMIC DNA]</scope>
    <source>
        <strain evidence="2">cv. Menghai</strain>
        <tissue evidence="1">Leaf</tissue>
    </source>
</reference>
<comment type="caution">
    <text evidence="1">The sequence shown here is derived from an EMBL/GenBank/DDBJ whole genome shotgun (WGS) entry which is preliminary data.</text>
</comment>